<dbReference type="SUPFAM" id="SSF52172">
    <property type="entry name" value="CheY-like"/>
    <property type="match status" value="1"/>
</dbReference>
<feature type="modified residue" description="4-aspartylphosphate" evidence="2">
    <location>
        <position position="77"/>
    </location>
</feature>
<dbReference type="GO" id="GO:0000160">
    <property type="term" value="P:phosphorelay signal transduction system"/>
    <property type="evidence" value="ECO:0007669"/>
    <property type="project" value="InterPro"/>
</dbReference>
<dbReference type="CDD" id="cd00156">
    <property type="entry name" value="REC"/>
    <property type="match status" value="1"/>
</dbReference>
<proteinExistence type="predicted"/>
<evidence type="ECO:0000313" key="5">
    <source>
        <dbReference type="Proteomes" id="UP000184212"/>
    </source>
</evidence>
<keyword evidence="1 2" id="KW-0597">Phosphoprotein</keyword>
<feature type="domain" description="Response regulatory" evidence="3">
    <location>
        <begin position="26"/>
        <end position="142"/>
    </location>
</feature>
<dbReference type="EMBL" id="FQWQ01000001">
    <property type="protein sequence ID" value="SHG77544.1"/>
    <property type="molecule type" value="Genomic_DNA"/>
</dbReference>
<dbReference type="PROSITE" id="PS50110">
    <property type="entry name" value="RESPONSE_REGULATORY"/>
    <property type="match status" value="1"/>
</dbReference>
<dbReference type="Gene3D" id="3.40.50.2300">
    <property type="match status" value="1"/>
</dbReference>
<accession>A0A1M5MJ87</accession>
<organism evidence="4 5">
    <name type="scientific">Chryseolinea serpens</name>
    <dbReference type="NCBI Taxonomy" id="947013"/>
    <lineage>
        <taxon>Bacteria</taxon>
        <taxon>Pseudomonadati</taxon>
        <taxon>Bacteroidota</taxon>
        <taxon>Cytophagia</taxon>
        <taxon>Cytophagales</taxon>
        <taxon>Fulvivirgaceae</taxon>
        <taxon>Chryseolinea</taxon>
    </lineage>
</organism>
<dbReference type="PANTHER" id="PTHR44591:SF23">
    <property type="entry name" value="CHEY SUBFAMILY"/>
    <property type="match status" value="1"/>
</dbReference>
<name>A0A1M5MJ87_9BACT</name>
<dbReference type="InterPro" id="IPR001789">
    <property type="entry name" value="Sig_transdc_resp-reg_receiver"/>
</dbReference>
<dbReference type="AlphaFoldDB" id="A0A1M5MJ87"/>
<dbReference type="Pfam" id="PF00072">
    <property type="entry name" value="Response_reg"/>
    <property type="match status" value="1"/>
</dbReference>
<reference evidence="4 5" key="1">
    <citation type="submission" date="2016-11" db="EMBL/GenBank/DDBJ databases">
        <authorList>
            <person name="Jaros S."/>
            <person name="Januszkiewicz K."/>
            <person name="Wedrychowicz H."/>
        </authorList>
    </citation>
    <scope>NUCLEOTIDE SEQUENCE [LARGE SCALE GENOMIC DNA]</scope>
    <source>
        <strain evidence="4 5">DSM 24574</strain>
    </source>
</reference>
<evidence type="ECO:0000256" key="2">
    <source>
        <dbReference type="PROSITE-ProRule" id="PRU00169"/>
    </source>
</evidence>
<evidence type="ECO:0000259" key="3">
    <source>
        <dbReference type="PROSITE" id="PS50110"/>
    </source>
</evidence>
<dbReference type="Proteomes" id="UP000184212">
    <property type="component" value="Unassembled WGS sequence"/>
</dbReference>
<keyword evidence="5" id="KW-1185">Reference proteome</keyword>
<evidence type="ECO:0000256" key="1">
    <source>
        <dbReference type="ARBA" id="ARBA00022553"/>
    </source>
</evidence>
<dbReference type="InterPro" id="IPR050595">
    <property type="entry name" value="Bact_response_regulator"/>
</dbReference>
<dbReference type="PANTHER" id="PTHR44591">
    <property type="entry name" value="STRESS RESPONSE REGULATOR PROTEIN 1"/>
    <property type="match status" value="1"/>
</dbReference>
<dbReference type="STRING" id="947013.SAMN04488109_1781"/>
<dbReference type="OrthoDB" id="109585at2"/>
<dbReference type="InterPro" id="IPR011006">
    <property type="entry name" value="CheY-like_superfamily"/>
</dbReference>
<evidence type="ECO:0000313" key="4">
    <source>
        <dbReference type="EMBL" id="SHG77544.1"/>
    </source>
</evidence>
<gene>
    <name evidence="4" type="ORF">SAMN04488109_1781</name>
</gene>
<protein>
    <submittedName>
        <fullName evidence="4">CheY chemotaxis protein or a CheY-like REC (Receiver) domain</fullName>
    </submittedName>
</protein>
<dbReference type="SMART" id="SM00448">
    <property type="entry name" value="REC"/>
    <property type="match status" value="1"/>
</dbReference>
<sequence>MVCLSSTLLFVVTRYMMAMETEKRLKILMLEDNPDDIVLIERVLRKAGLAFDSLSVNTRAEFDQARLEFKPDVILSDNGLPQFNSVEALEICMREPQPIPFILVTGTVSDEFAITCLKRGANAYILKSNLSLLPSAIRGAIKAREAGKS</sequence>